<evidence type="ECO:0008006" key="5">
    <source>
        <dbReference type="Google" id="ProtNLM"/>
    </source>
</evidence>
<gene>
    <name evidence="3" type="ORF">GSTUAT00004768001</name>
</gene>
<keyword evidence="2" id="KW-0812">Transmembrane</keyword>
<evidence type="ECO:0000256" key="1">
    <source>
        <dbReference type="SAM" id="MobiDB-lite"/>
    </source>
</evidence>
<accession>A0A292PUE3</accession>
<dbReference type="EMBL" id="LN891029">
    <property type="protein sequence ID" value="CUS11169.1"/>
    <property type="molecule type" value="Genomic_DNA"/>
</dbReference>
<evidence type="ECO:0000313" key="4">
    <source>
        <dbReference type="Proteomes" id="UP001412239"/>
    </source>
</evidence>
<proteinExistence type="predicted"/>
<evidence type="ECO:0000313" key="3">
    <source>
        <dbReference type="EMBL" id="CUS11169.1"/>
    </source>
</evidence>
<protein>
    <recommendedName>
        <fullName evidence="5">Adhesin domain-containing protein</fullName>
    </recommendedName>
</protein>
<feature type="compositionally biased region" description="Pro residues" evidence="1">
    <location>
        <begin position="29"/>
        <end position="45"/>
    </location>
</feature>
<dbReference type="AlphaFoldDB" id="A0A292PUE3"/>
<evidence type="ECO:0000256" key="2">
    <source>
        <dbReference type="SAM" id="Phobius"/>
    </source>
</evidence>
<name>A0A292PUE3_9PEZI</name>
<organism evidence="3 4">
    <name type="scientific">Tuber aestivum</name>
    <name type="common">summer truffle</name>
    <dbReference type="NCBI Taxonomy" id="59557"/>
    <lineage>
        <taxon>Eukaryota</taxon>
        <taxon>Fungi</taxon>
        <taxon>Dikarya</taxon>
        <taxon>Ascomycota</taxon>
        <taxon>Pezizomycotina</taxon>
        <taxon>Pezizomycetes</taxon>
        <taxon>Pezizales</taxon>
        <taxon>Tuberaceae</taxon>
        <taxon>Tuber</taxon>
    </lineage>
</organism>
<reference evidence="3" key="1">
    <citation type="submission" date="2015-10" db="EMBL/GenBank/DDBJ databases">
        <authorList>
            <person name="Regsiter A."/>
            <person name="william w."/>
        </authorList>
    </citation>
    <scope>NUCLEOTIDE SEQUENCE</scope>
    <source>
        <strain evidence="3">Montdore</strain>
    </source>
</reference>
<feature type="region of interest" description="Disordered" evidence="1">
    <location>
        <begin position="24"/>
        <end position="46"/>
    </location>
</feature>
<feature type="transmembrane region" description="Helical" evidence="2">
    <location>
        <begin position="55"/>
        <end position="74"/>
    </location>
</feature>
<keyword evidence="2" id="KW-0472">Membrane</keyword>
<sequence>MGRATVQCININTPLCPLEITTKYTQQPPSLPPPPPSTSHYPPPSYEDYKATETGYLRGSLSGLLLFAVACTILSRMYRPAGYQTPPMIPYEGEHRWTFRAPRELTFRQEQLPNPQLTVKGHVRVRSYDPRDGGDEGVVIDVKMRMSHRDVESMIEIRAVRDGVIIKTKPQRSWSTLSCLNIAATISIPLSNPHIESTGIYTETLGITVEPNCDLVTPLLELKTAAGDITLDEAFGVEAWKAKASAVSGSISGDFALFESVELYAASGAIKTTLFPQQHGGGTTSYKATTISGNIETSFPDTNPPEGHYETEVNTTAGRITGQYLLGHALSLKTTSGSITSTIVPTNARNAQLRTVSTQGNTELRFKRGLGAGRWGLFAKHEAISGNINVKYPTDFEGALTASTVAGRIAIGGAEVDAVASGWPITKRVDGTKGAGREGRGGTVEAVGTSGGIQLWVG</sequence>
<keyword evidence="2" id="KW-1133">Transmembrane helix</keyword>
<keyword evidence="4" id="KW-1185">Reference proteome</keyword>
<dbReference type="Proteomes" id="UP001412239">
    <property type="component" value="Unassembled WGS sequence"/>
</dbReference>